<dbReference type="Proteomes" id="UP000650833">
    <property type="component" value="Unassembled WGS sequence"/>
</dbReference>
<dbReference type="AlphaFoldDB" id="A0A8H7R3M5"/>
<evidence type="ECO:0000256" key="2">
    <source>
        <dbReference type="SAM" id="Phobius"/>
    </source>
</evidence>
<name>A0A8H7R3M5_9FUNG</name>
<dbReference type="EMBL" id="JAEPRC010000252">
    <property type="protein sequence ID" value="KAG2202693.1"/>
    <property type="molecule type" value="Genomic_DNA"/>
</dbReference>
<proteinExistence type="predicted"/>
<gene>
    <name evidence="3" type="ORF">INT46_000752</name>
</gene>
<keyword evidence="2" id="KW-0812">Transmembrane</keyword>
<sequence>MQISQISLTTTAATIKYLSTQILPTTNSLNLQTSLTTTEDSYYLIKETPTPIYFTSLVSKTALPSISAATATIKSRLLSPPRDNPIKNKRPHSFSFITFSSSLLEPPSPSLTQYIPTVITTAGGSTSIPSNNNKNGNNNDSDDNSAYHHRTQIRSSFHDLGLGLGFGIGGFSILVLGVLWIQNYKNRQRSHNHLRSSNQIDKNGVFFAEKPSIFKSGNARNSNQDPFVSTKWRPQSFLGVVANVVTSKFPHQGSRSSFTHIGESGTVDYDLLTLPKPLYSHVKASYHDEISQM</sequence>
<keyword evidence="2" id="KW-1133">Transmembrane helix</keyword>
<dbReference type="OrthoDB" id="2273302at2759"/>
<comment type="caution">
    <text evidence="3">The sequence shown here is derived from an EMBL/GenBank/DDBJ whole genome shotgun (WGS) entry which is preliminary data.</text>
</comment>
<keyword evidence="4" id="KW-1185">Reference proteome</keyword>
<evidence type="ECO:0000256" key="1">
    <source>
        <dbReference type="SAM" id="MobiDB-lite"/>
    </source>
</evidence>
<organism evidence="3 4">
    <name type="scientific">Mucor plumbeus</name>
    <dbReference type="NCBI Taxonomy" id="97098"/>
    <lineage>
        <taxon>Eukaryota</taxon>
        <taxon>Fungi</taxon>
        <taxon>Fungi incertae sedis</taxon>
        <taxon>Mucoromycota</taxon>
        <taxon>Mucoromycotina</taxon>
        <taxon>Mucoromycetes</taxon>
        <taxon>Mucorales</taxon>
        <taxon>Mucorineae</taxon>
        <taxon>Mucoraceae</taxon>
        <taxon>Mucor</taxon>
    </lineage>
</organism>
<evidence type="ECO:0000313" key="4">
    <source>
        <dbReference type="Proteomes" id="UP000650833"/>
    </source>
</evidence>
<feature type="transmembrane region" description="Helical" evidence="2">
    <location>
        <begin position="160"/>
        <end position="181"/>
    </location>
</feature>
<keyword evidence="2" id="KW-0472">Membrane</keyword>
<feature type="region of interest" description="Disordered" evidence="1">
    <location>
        <begin position="124"/>
        <end position="146"/>
    </location>
</feature>
<protein>
    <submittedName>
        <fullName evidence="3">Uncharacterized protein</fullName>
    </submittedName>
</protein>
<feature type="compositionally biased region" description="Low complexity" evidence="1">
    <location>
        <begin position="130"/>
        <end position="139"/>
    </location>
</feature>
<accession>A0A8H7R3M5</accession>
<evidence type="ECO:0000313" key="3">
    <source>
        <dbReference type="EMBL" id="KAG2202693.1"/>
    </source>
</evidence>
<reference evidence="3" key="1">
    <citation type="submission" date="2020-12" db="EMBL/GenBank/DDBJ databases">
        <title>Metabolic potential, ecology and presence of endohyphal bacteria is reflected in genomic diversity of Mucoromycotina.</title>
        <authorList>
            <person name="Muszewska A."/>
            <person name="Okrasinska A."/>
            <person name="Steczkiewicz K."/>
            <person name="Drgas O."/>
            <person name="Orlowska M."/>
            <person name="Perlinska-Lenart U."/>
            <person name="Aleksandrzak-Piekarczyk T."/>
            <person name="Szatraj K."/>
            <person name="Zielenkiewicz U."/>
            <person name="Pilsyk S."/>
            <person name="Malc E."/>
            <person name="Mieczkowski P."/>
            <person name="Kruszewska J.S."/>
            <person name="Biernat P."/>
            <person name="Pawlowska J."/>
        </authorList>
    </citation>
    <scope>NUCLEOTIDE SEQUENCE</scope>
    <source>
        <strain evidence="3">CBS 226.32</strain>
    </source>
</reference>